<evidence type="ECO:0000256" key="1">
    <source>
        <dbReference type="SAM" id="MobiDB-lite"/>
    </source>
</evidence>
<sequence>MSKENQDNTWSVSRKGDNEHTSKVAMDGGMSDGLAKRGLELEELVKQQVHEARSRWRQIVETELTEPIELTCYDERKANILTFLFLSEGMLSVGL</sequence>
<dbReference type="EMBL" id="JAXCGZ010019213">
    <property type="protein sequence ID" value="KAK7066409.1"/>
    <property type="molecule type" value="Genomic_DNA"/>
</dbReference>
<organism evidence="2 3">
    <name type="scientific">Halocaridina rubra</name>
    <name type="common">Hawaiian red shrimp</name>
    <dbReference type="NCBI Taxonomy" id="373956"/>
    <lineage>
        <taxon>Eukaryota</taxon>
        <taxon>Metazoa</taxon>
        <taxon>Ecdysozoa</taxon>
        <taxon>Arthropoda</taxon>
        <taxon>Crustacea</taxon>
        <taxon>Multicrustacea</taxon>
        <taxon>Malacostraca</taxon>
        <taxon>Eumalacostraca</taxon>
        <taxon>Eucarida</taxon>
        <taxon>Decapoda</taxon>
        <taxon>Pleocyemata</taxon>
        <taxon>Caridea</taxon>
        <taxon>Atyoidea</taxon>
        <taxon>Atyidae</taxon>
        <taxon>Halocaridina</taxon>
    </lineage>
</organism>
<protein>
    <submittedName>
        <fullName evidence="2">Uncharacterized protein</fullName>
    </submittedName>
</protein>
<name>A0AAN8WU48_HALRR</name>
<dbReference type="Proteomes" id="UP001381693">
    <property type="component" value="Unassembled WGS sequence"/>
</dbReference>
<gene>
    <name evidence="2" type="ORF">SK128_020414</name>
</gene>
<comment type="caution">
    <text evidence="2">The sequence shown here is derived from an EMBL/GenBank/DDBJ whole genome shotgun (WGS) entry which is preliminary data.</text>
</comment>
<proteinExistence type="predicted"/>
<evidence type="ECO:0000313" key="2">
    <source>
        <dbReference type="EMBL" id="KAK7066409.1"/>
    </source>
</evidence>
<reference evidence="2 3" key="1">
    <citation type="submission" date="2023-11" db="EMBL/GenBank/DDBJ databases">
        <title>Halocaridina rubra genome assembly.</title>
        <authorList>
            <person name="Smith C."/>
        </authorList>
    </citation>
    <scope>NUCLEOTIDE SEQUENCE [LARGE SCALE GENOMIC DNA]</scope>
    <source>
        <strain evidence="2">EP-1</strain>
        <tissue evidence="2">Whole</tissue>
    </source>
</reference>
<dbReference type="AlphaFoldDB" id="A0AAN8WU48"/>
<keyword evidence="3" id="KW-1185">Reference proteome</keyword>
<feature type="region of interest" description="Disordered" evidence="1">
    <location>
        <begin position="1"/>
        <end position="31"/>
    </location>
</feature>
<evidence type="ECO:0000313" key="3">
    <source>
        <dbReference type="Proteomes" id="UP001381693"/>
    </source>
</evidence>
<accession>A0AAN8WU48</accession>